<evidence type="ECO:0000256" key="4">
    <source>
        <dbReference type="ARBA" id="ARBA00022679"/>
    </source>
</evidence>
<evidence type="ECO:0000256" key="15">
    <source>
        <dbReference type="NCBIfam" id="TIGR00593"/>
    </source>
</evidence>
<dbReference type="GO" id="GO:0006302">
    <property type="term" value="P:double-strand break repair"/>
    <property type="evidence" value="ECO:0007669"/>
    <property type="project" value="TreeGrafter"/>
</dbReference>
<dbReference type="SUPFAM" id="SSF47807">
    <property type="entry name" value="5' to 3' exonuclease, C-terminal subdomain"/>
    <property type="match status" value="1"/>
</dbReference>
<dbReference type="CDD" id="cd08637">
    <property type="entry name" value="DNA_pol_A_pol_I_C"/>
    <property type="match status" value="1"/>
</dbReference>
<evidence type="ECO:0000256" key="1">
    <source>
        <dbReference type="ARBA" id="ARBA00007705"/>
    </source>
</evidence>
<dbReference type="NCBIfam" id="TIGR00593">
    <property type="entry name" value="pola"/>
    <property type="match status" value="1"/>
</dbReference>
<dbReference type="Pfam" id="PF02739">
    <property type="entry name" value="5_3_exonuc_N"/>
    <property type="match status" value="1"/>
</dbReference>
<dbReference type="CDD" id="cd09859">
    <property type="entry name" value="PIN_53EXO"/>
    <property type="match status" value="1"/>
</dbReference>
<dbReference type="FunFam" id="1.20.1060.10:FF:000001">
    <property type="entry name" value="DNA polymerase I"/>
    <property type="match status" value="1"/>
</dbReference>
<dbReference type="InterPro" id="IPR012337">
    <property type="entry name" value="RNaseH-like_sf"/>
</dbReference>
<dbReference type="InterPro" id="IPR002421">
    <property type="entry name" value="5-3_exonuclease"/>
</dbReference>
<proteinExistence type="inferred from homology"/>
<dbReference type="InterPro" id="IPR043502">
    <property type="entry name" value="DNA/RNA_pol_sf"/>
</dbReference>
<keyword evidence="7" id="KW-0540">Nuclease</keyword>
<evidence type="ECO:0000313" key="20">
    <source>
        <dbReference type="EMBL" id="OGW97399.1"/>
    </source>
</evidence>
<dbReference type="NCBIfam" id="NF004397">
    <property type="entry name" value="PRK05755.1"/>
    <property type="match status" value="1"/>
</dbReference>
<dbReference type="InterPro" id="IPR029060">
    <property type="entry name" value="PIN-like_dom_sf"/>
</dbReference>
<sequence>MKGRLILIDGQSFCYRAFYAIRNLTNSKGEPTNAIYGFITMLQKIIRQESPDYIAVCFDRKEPTFRKERFQAYKEHRKPMPDELISQMPHIKEFIQAYQIPVFELAGYEADDLIGTIAQKAEEAGLEVVIVTGDKDMMQLVNDKIKIFHTYKEELVGAPGVAERFGGLAPSQVIDVLGLAGDASDNIPGVPGIGEKTAIKLIHEFGSLEKIYQNLEHIKSESCRKKLEENKDQAQLSKELAVIHCEVPIEINFEEMKSGPPDEKKLVELVKRFEFRSLLKELTPTQAGENEKRNYQTINTKEELETLVRKLGRAKYFSVDTETTSENSFEAHLVGMSFSMKEKEAYYIPVSSRFHQGPGIPWEEVRKLVQPVLEDEKVKKCGQNIKYEIIVLKRHGIELKGICFDTMLASYLINPAKFNHNLDDISFEYLGVKKISFKDLVGTGRKQITMDQVPLEKISDYAAEDADCTYRLLEPLETLLGEREAMKLFKDVELPLIDVLAEMEMNGVAIDAKFLEGISKSLEKDLSALTVDIYHEAGEEFNINSTKQLADILFNKLKLPVIKRTKTGYSTDVSVLERLAQTYGLPKLLLEYREKTKLKSTYVDALPALTNPETGMIHTSFNQTVTSTGRLSSSEPNLQNIPIKTDLGRQIRRAFIPRAKGRKILSADYSQVELRILAHFSKDPNLMKAFQNDLDVHQFTATLLYGVKPENVSREMRNVAKTINFSIVYGVSAFGLAQSLEISMTEAQSFIDSYFMRYVKVKEFMEAEKTKAHKQEFLETILGRRSYFPDINSSNPNVRQFAERAAINAPIQGSAADIIKLAMIRIQKELAVKRLKSLMILQVHDELVFDVLDSESDEMTRMVREHMENAYQLDVPLKVDIRLAESWYDE</sequence>
<evidence type="ECO:0000256" key="2">
    <source>
        <dbReference type="ARBA" id="ARBA00012417"/>
    </source>
</evidence>
<keyword evidence="11 16" id="KW-0239">DNA-directed DNA polymerase</keyword>
<feature type="domain" description="DNA-directed DNA polymerase family A palm" evidence="19">
    <location>
        <begin position="648"/>
        <end position="855"/>
    </location>
</feature>
<dbReference type="InterPro" id="IPR036279">
    <property type="entry name" value="5-3_exonuclease_C_sf"/>
</dbReference>
<feature type="domain" description="5'-3' exonuclease" evidence="18">
    <location>
        <begin position="3"/>
        <end position="259"/>
    </location>
</feature>
<keyword evidence="8 16" id="KW-0227">DNA damage</keyword>
<dbReference type="FunFam" id="1.10.150.20:FF:000003">
    <property type="entry name" value="DNA polymerase I"/>
    <property type="match status" value="1"/>
</dbReference>
<dbReference type="GO" id="GO:0006261">
    <property type="term" value="P:DNA-templated DNA replication"/>
    <property type="evidence" value="ECO:0007669"/>
    <property type="project" value="UniProtKB-UniRule"/>
</dbReference>
<evidence type="ECO:0000256" key="13">
    <source>
        <dbReference type="ARBA" id="ARBA00023204"/>
    </source>
</evidence>
<dbReference type="SMART" id="SM00482">
    <property type="entry name" value="POLAc"/>
    <property type="match status" value="1"/>
</dbReference>
<dbReference type="Pfam" id="PF00476">
    <property type="entry name" value="DNA_pol_A"/>
    <property type="match status" value="1"/>
</dbReference>
<evidence type="ECO:0000256" key="9">
    <source>
        <dbReference type="ARBA" id="ARBA00022801"/>
    </source>
</evidence>
<evidence type="ECO:0000256" key="8">
    <source>
        <dbReference type="ARBA" id="ARBA00022763"/>
    </source>
</evidence>
<dbReference type="InterPro" id="IPR008918">
    <property type="entry name" value="HhH2"/>
</dbReference>
<evidence type="ECO:0000256" key="16">
    <source>
        <dbReference type="RuleBase" id="RU004460"/>
    </source>
</evidence>
<dbReference type="Gene3D" id="3.30.70.370">
    <property type="match status" value="1"/>
</dbReference>
<dbReference type="Gene3D" id="3.40.50.1010">
    <property type="entry name" value="5'-nuclease"/>
    <property type="match status" value="1"/>
</dbReference>
<dbReference type="Pfam" id="PF01612">
    <property type="entry name" value="DNA_pol_A_exo1"/>
    <property type="match status" value="1"/>
</dbReference>
<dbReference type="InterPro" id="IPR002298">
    <property type="entry name" value="DNA_polymerase_A"/>
</dbReference>
<dbReference type="Pfam" id="PF01367">
    <property type="entry name" value="5_3_exonuc"/>
    <property type="match status" value="1"/>
</dbReference>
<comment type="similarity">
    <text evidence="1 16">Belongs to the DNA polymerase type-A family.</text>
</comment>
<dbReference type="FunFam" id="3.30.420.10:FF:000026">
    <property type="entry name" value="DNA polymerase I"/>
    <property type="match status" value="1"/>
</dbReference>
<dbReference type="InterPro" id="IPR018320">
    <property type="entry name" value="DNA_polymerase_1"/>
</dbReference>
<evidence type="ECO:0000256" key="7">
    <source>
        <dbReference type="ARBA" id="ARBA00022722"/>
    </source>
</evidence>
<dbReference type="SUPFAM" id="SSF88723">
    <property type="entry name" value="PIN domain-like"/>
    <property type="match status" value="1"/>
</dbReference>
<reference evidence="20 21" key="1">
    <citation type="journal article" date="2016" name="Nat. Commun.">
        <title>Thousands of microbial genomes shed light on interconnected biogeochemical processes in an aquifer system.</title>
        <authorList>
            <person name="Anantharaman K."/>
            <person name="Brown C.T."/>
            <person name="Hug L.A."/>
            <person name="Sharon I."/>
            <person name="Castelle C.J."/>
            <person name="Probst A.J."/>
            <person name="Thomas B.C."/>
            <person name="Singh A."/>
            <person name="Wilkins M.J."/>
            <person name="Karaoz U."/>
            <person name="Brodie E.L."/>
            <person name="Williams K.H."/>
            <person name="Hubbard S.S."/>
            <person name="Banfield J.F."/>
        </authorList>
    </citation>
    <scope>NUCLEOTIDE SEQUENCE [LARGE SCALE GENOMIC DNA]</scope>
</reference>
<comment type="catalytic activity">
    <reaction evidence="14 16">
        <text>DNA(n) + a 2'-deoxyribonucleoside 5'-triphosphate = DNA(n+1) + diphosphate</text>
        <dbReference type="Rhea" id="RHEA:22508"/>
        <dbReference type="Rhea" id="RHEA-COMP:17339"/>
        <dbReference type="Rhea" id="RHEA-COMP:17340"/>
        <dbReference type="ChEBI" id="CHEBI:33019"/>
        <dbReference type="ChEBI" id="CHEBI:61560"/>
        <dbReference type="ChEBI" id="CHEBI:173112"/>
        <dbReference type="EC" id="2.7.7.7"/>
    </reaction>
</comment>
<dbReference type="PANTHER" id="PTHR10133">
    <property type="entry name" value="DNA POLYMERASE I"/>
    <property type="match status" value="1"/>
</dbReference>
<evidence type="ECO:0000256" key="10">
    <source>
        <dbReference type="ARBA" id="ARBA00022839"/>
    </source>
</evidence>
<evidence type="ECO:0000256" key="6">
    <source>
        <dbReference type="ARBA" id="ARBA00022705"/>
    </source>
</evidence>
<dbReference type="GO" id="GO:0008409">
    <property type="term" value="F:5'-3' exonuclease activity"/>
    <property type="evidence" value="ECO:0007669"/>
    <property type="project" value="UniProtKB-UniRule"/>
</dbReference>
<dbReference type="GO" id="GO:0003887">
    <property type="term" value="F:DNA-directed DNA polymerase activity"/>
    <property type="evidence" value="ECO:0007669"/>
    <property type="project" value="UniProtKB-UniRule"/>
</dbReference>
<dbReference type="FunFam" id="1.10.150.20:FF:000002">
    <property type="entry name" value="DNA polymerase I"/>
    <property type="match status" value="1"/>
</dbReference>
<evidence type="ECO:0000256" key="12">
    <source>
        <dbReference type="ARBA" id="ARBA00023125"/>
    </source>
</evidence>
<dbReference type="SUPFAM" id="SSF56672">
    <property type="entry name" value="DNA/RNA polymerases"/>
    <property type="match status" value="1"/>
</dbReference>
<dbReference type="InterPro" id="IPR036397">
    <property type="entry name" value="RNaseH_sf"/>
</dbReference>
<feature type="domain" description="3'-5' exonuclease" evidence="17">
    <location>
        <begin position="295"/>
        <end position="481"/>
    </location>
</feature>
<dbReference type="AlphaFoldDB" id="A0A1G1KXR6"/>
<keyword evidence="13 16" id="KW-0234">DNA repair</keyword>
<protein>
    <recommendedName>
        <fullName evidence="3 15">DNA polymerase I</fullName>
        <ecNumber evidence="2 15">2.7.7.7</ecNumber>
    </recommendedName>
</protein>
<keyword evidence="5 16" id="KW-0548">Nucleotidyltransferase</keyword>
<dbReference type="GO" id="GO:0003677">
    <property type="term" value="F:DNA binding"/>
    <property type="evidence" value="ECO:0007669"/>
    <property type="project" value="UniProtKB-UniRule"/>
</dbReference>
<evidence type="ECO:0000256" key="3">
    <source>
        <dbReference type="ARBA" id="ARBA00020311"/>
    </source>
</evidence>
<organism evidence="20 21">
    <name type="scientific">Candidatus Danuiimicrobium aquiferis</name>
    <dbReference type="NCBI Taxonomy" id="1801832"/>
    <lineage>
        <taxon>Bacteria</taxon>
        <taxon>Pseudomonadati</taxon>
        <taxon>Candidatus Omnitrophota</taxon>
        <taxon>Candidatus Danuiimicrobium</taxon>
    </lineage>
</organism>
<dbReference type="InterPro" id="IPR002562">
    <property type="entry name" value="3'-5'_exonuclease_dom"/>
</dbReference>
<dbReference type="PANTHER" id="PTHR10133:SF27">
    <property type="entry name" value="DNA POLYMERASE NU"/>
    <property type="match status" value="1"/>
</dbReference>
<dbReference type="PRINTS" id="PR00868">
    <property type="entry name" value="DNAPOLI"/>
</dbReference>
<evidence type="ECO:0000259" key="18">
    <source>
        <dbReference type="SMART" id="SM00475"/>
    </source>
</evidence>
<dbReference type="InterPro" id="IPR020045">
    <property type="entry name" value="DNA_polI_H3TH"/>
</dbReference>
<keyword evidence="9 16" id="KW-0378">Hydrolase</keyword>
<keyword evidence="12 16" id="KW-0238">DNA-binding</keyword>
<dbReference type="CDD" id="cd06139">
    <property type="entry name" value="DNA_polA_I_Ecoli_like_exo"/>
    <property type="match status" value="1"/>
</dbReference>
<dbReference type="InterPro" id="IPR001098">
    <property type="entry name" value="DNA-dir_DNA_pol_A_palm_dom"/>
</dbReference>
<dbReference type="SMART" id="SM00475">
    <property type="entry name" value="53EXOc"/>
    <property type="match status" value="1"/>
</dbReference>
<dbReference type="FunFam" id="3.40.50.1010:FF:000001">
    <property type="entry name" value="DNA polymerase I"/>
    <property type="match status" value="1"/>
</dbReference>
<dbReference type="Gene3D" id="1.20.1060.10">
    <property type="entry name" value="Taq DNA Polymerase, Chain T, domain 4"/>
    <property type="match status" value="1"/>
</dbReference>
<dbReference type="SUPFAM" id="SSF53098">
    <property type="entry name" value="Ribonuclease H-like"/>
    <property type="match status" value="1"/>
</dbReference>
<name>A0A1G1KXR6_9BACT</name>
<evidence type="ECO:0000313" key="21">
    <source>
        <dbReference type="Proteomes" id="UP000178187"/>
    </source>
</evidence>
<keyword evidence="4 16" id="KW-0808">Transferase</keyword>
<evidence type="ECO:0000256" key="5">
    <source>
        <dbReference type="ARBA" id="ARBA00022695"/>
    </source>
</evidence>
<evidence type="ECO:0000256" key="14">
    <source>
        <dbReference type="ARBA" id="ARBA00049244"/>
    </source>
</evidence>
<accession>A0A1G1KXR6</accession>
<dbReference type="InterPro" id="IPR020046">
    <property type="entry name" value="5-3_exonucl_a-hlix_arch_N"/>
</dbReference>
<gene>
    <name evidence="16" type="primary">polA</name>
    <name evidence="20" type="ORF">A3G33_09395</name>
</gene>
<keyword evidence="10 16" id="KW-0269">Exonuclease</keyword>
<dbReference type="EC" id="2.7.7.7" evidence="2 15"/>
<keyword evidence="6 16" id="KW-0235">DNA replication</keyword>
<comment type="function">
    <text evidence="16">In addition to polymerase activity, this DNA polymerase exhibits 3'-5' and 5'-3' exonuclease activity.</text>
</comment>
<evidence type="ECO:0000256" key="11">
    <source>
        <dbReference type="ARBA" id="ARBA00022932"/>
    </source>
</evidence>
<evidence type="ECO:0000259" key="19">
    <source>
        <dbReference type="SMART" id="SM00482"/>
    </source>
</evidence>
<dbReference type="Proteomes" id="UP000178187">
    <property type="component" value="Unassembled WGS sequence"/>
</dbReference>
<dbReference type="GO" id="GO:0008408">
    <property type="term" value="F:3'-5' exonuclease activity"/>
    <property type="evidence" value="ECO:0007669"/>
    <property type="project" value="UniProtKB-UniRule"/>
</dbReference>
<dbReference type="SMART" id="SM00279">
    <property type="entry name" value="HhH2"/>
    <property type="match status" value="1"/>
</dbReference>
<dbReference type="SMART" id="SM00474">
    <property type="entry name" value="35EXOc"/>
    <property type="match status" value="1"/>
</dbReference>
<dbReference type="Gene3D" id="1.10.150.20">
    <property type="entry name" value="5' to 3' exonuclease, C-terminal subdomain"/>
    <property type="match status" value="2"/>
</dbReference>
<dbReference type="EMBL" id="MHFR01000042">
    <property type="protein sequence ID" value="OGW97399.1"/>
    <property type="molecule type" value="Genomic_DNA"/>
</dbReference>
<comment type="caution">
    <text evidence="20">The sequence shown here is derived from an EMBL/GenBank/DDBJ whole genome shotgun (WGS) entry which is preliminary data.</text>
</comment>
<evidence type="ECO:0000259" key="17">
    <source>
        <dbReference type="SMART" id="SM00474"/>
    </source>
</evidence>
<dbReference type="CDD" id="cd09898">
    <property type="entry name" value="H3TH_53EXO"/>
    <property type="match status" value="1"/>
</dbReference>
<dbReference type="Gene3D" id="3.30.420.10">
    <property type="entry name" value="Ribonuclease H-like superfamily/Ribonuclease H"/>
    <property type="match status" value="1"/>
</dbReference>